<dbReference type="Proteomes" id="UP000004816">
    <property type="component" value="Unassembled WGS sequence"/>
</dbReference>
<dbReference type="PANTHER" id="PTHR30349:SF91">
    <property type="entry name" value="INTA PROTEIN"/>
    <property type="match status" value="1"/>
</dbReference>
<dbReference type="PROSITE" id="PS51900">
    <property type="entry name" value="CB"/>
    <property type="match status" value="1"/>
</dbReference>
<dbReference type="HOGENOM" id="CLU_027562_17_1_11"/>
<proteinExistence type="predicted"/>
<organism evidence="8 9">
    <name type="scientific">Segniliparus rugosus (strain ATCC BAA-974 / DSM 45345 / CCUG 50838 / CIP 108380 / JCM 13579 / CDC 945)</name>
    <dbReference type="NCBI Taxonomy" id="679197"/>
    <lineage>
        <taxon>Bacteria</taxon>
        <taxon>Bacillati</taxon>
        <taxon>Actinomycetota</taxon>
        <taxon>Actinomycetes</taxon>
        <taxon>Mycobacteriales</taxon>
        <taxon>Segniliparaceae</taxon>
        <taxon>Segniliparus</taxon>
    </lineage>
</organism>
<evidence type="ECO:0000256" key="4">
    <source>
        <dbReference type="PROSITE-ProRule" id="PRU01248"/>
    </source>
</evidence>
<dbReference type="Pfam" id="PF00589">
    <property type="entry name" value="Phage_integrase"/>
    <property type="match status" value="1"/>
</dbReference>
<reference evidence="8 9" key="1">
    <citation type="journal article" date="2011" name="Stand. Genomic Sci.">
        <title>High quality draft genome sequence of Segniliparus rugosus CDC 945(T)= (ATCC BAA-974(T)).</title>
        <authorList>
            <person name="Earl A.M."/>
            <person name="Desjardins C.A."/>
            <person name="Fitzgerald M.G."/>
            <person name="Arachchi H.M."/>
            <person name="Zeng Q."/>
            <person name="Mehta T."/>
            <person name="Griggs A."/>
            <person name="Birren B.W."/>
            <person name="Toney N.C."/>
            <person name="Carr J."/>
            <person name="Posey J."/>
            <person name="Butler W.R."/>
        </authorList>
    </citation>
    <scope>NUCLEOTIDE SEQUENCE [LARGE SCALE GENOMIC DNA]</scope>
    <source>
        <strain evidence="9">ATCC BAA-974 / DSM 45345 / CCUG 50838 / CIP 108380 / JCM 13579 / CDC 945</strain>
    </source>
</reference>
<evidence type="ECO:0000259" key="6">
    <source>
        <dbReference type="PROSITE" id="PS51898"/>
    </source>
</evidence>
<protein>
    <recommendedName>
        <fullName evidence="10">Site-specific integrase</fullName>
    </recommendedName>
</protein>
<evidence type="ECO:0000259" key="7">
    <source>
        <dbReference type="PROSITE" id="PS51900"/>
    </source>
</evidence>
<dbReference type="PROSITE" id="PS51898">
    <property type="entry name" value="TYR_RECOMBINASE"/>
    <property type="match status" value="1"/>
</dbReference>
<dbReference type="InterPro" id="IPR011010">
    <property type="entry name" value="DNA_brk_join_enz"/>
</dbReference>
<sequence>MRGSVKKAKGGTWFYCVDLGPDPVTGKRRQERKRGFRIKDEAEDALTERLAEIRQGVHVDRSMTTAQYLRDWIDAKEESGLRAKTVLSYRQHIEAHLVPHLGHIKLRDLRATHVEKMLREVAKPPKAPEPGEKIAKGKRRNPKQLSPSSVRRVYATLSSALGAAKRKRLISFNAAVDADRPAANRPKVRPWEPRDLGAFLDHAAGERFGPMFEVSALTGLRRGELCALRWDCVDLERNQIVVREQLVAIPSAGIICPYCSAEHKQFRFSTPKTDSGESRVVDLDAATVGVLMAQKLAQDSEREEWGDLYVDHGLVFAREDGNPIPPDDVTEKFNKLTDDLGLRRVRLHDLRHGQASLMLAAGVDMAVVSKRLGHSRHAFTSDTYAHLLEGVGLAAAEKAAALVPRSGRSKTAPEGVSQGAGDQSVTTKPVEASETRAPQLRNAV</sequence>
<dbReference type="RefSeq" id="WP_007467390.1">
    <property type="nucleotide sequence ID" value="NZ_KI391954.1"/>
</dbReference>
<dbReference type="PANTHER" id="PTHR30349">
    <property type="entry name" value="PHAGE INTEGRASE-RELATED"/>
    <property type="match status" value="1"/>
</dbReference>
<dbReference type="InterPro" id="IPR013762">
    <property type="entry name" value="Integrase-like_cat_sf"/>
</dbReference>
<dbReference type="GO" id="GO:0003677">
    <property type="term" value="F:DNA binding"/>
    <property type="evidence" value="ECO:0007669"/>
    <property type="project" value="UniProtKB-UniRule"/>
</dbReference>
<dbReference type="InterPro" id="IPR010998">
    <property type="entry name" value="Integrase_recombinase_N"/>
</dbReference>
<dbReference type="Gene3D" id="1.10.443.10">
    <property type="entry name" value="Intergrase catalytic core"/>
    <property type="match status" value="1"/>
</dbReference>
<feature type="domain" description="Core-binding (CB)" evidence="7">
    <location>
        <begin position="63"/>
        <end position="165"/>
    </location>
</feature>
<accession>E5XLR5</accession>
<dbReference type="Pfam" id="PF14659">
    <property type="entry name" value="Phage_int_SAM_3"/>
    <property type="match status" value="1"/>
</dbReference>
<evidence type="ECO:0000256" key="3">
    <source>
        <dbReference type="ARBA" id="ARBA00023172"/>
    </source>
</evidence>
<evidence type="ECO:0000256" key="1">
    <source>
        <dbReference type="ARBA" id="ARBA00022908"/>
    </source>
</evidence>
<evidence type="ECO:0000256" key="5">
    <source>
        <dbReference type="SAM" id="MobiDB-lite"/>
    </source>
</evidence>
<dbReference type="InterPro" id="IPR028259">
    <property type="entry name" value="AP2-like_int_N"/>
</dbReference>
<dbReference type="GO" id="GO:0006310">
    <property type="term" value="P:DNA recombination"/>
    <property type="evidence" value="ECO:0007669"/>
    <property type="project" value="UniProtKB-KW"/>
</dbReference>
<dbReference type="eggNOG" id="COG0582">
    <property type="taxonomic scope" value="Bacteria"/>
</dbReference>
<dbReference type="InterPro" id="IPR050090">
    <property type="entry name" value="Tyrosine_recombinase_XerCD"/>
</dbReference>
<feature type="region of interest" description="Disordered" evidence="5">
    <location>
        <begin position="121"/>
        <end position="149"/>
    </location>
</feature>
<evidence type="ECO:0008006" key="10">
    <source>
        <dbReference type="Google" id="ProtNLM"/>
    </source>
</evidence>
<keyword evidence="3" id="KW-0233">DNA recombination</keyword>
<evidence type="ECO:0000313" key="8">
    <source>
        <dbReference type="EMBL" id="EFV14743.1"/>
    </source>
</evidence>
<feature type="domain" description="Tyr recombinase" evidence="6">
    <location>
        <begin position="186"/>
        <end position="398"/>
    </location>
</feature>
<dbReference type="SUPFAM" id="SSF56349">
    <property type="entry name" value="DNA breaking-rejoining enzymes"/>
    <property type="match status" value="1"/>
</dbReference>
<name>E5XLR5_SEGRC</name>
<comment type="caution">
    <text evidence="8">The sequence shown here is derived from an EMBL/GenBank/DDBJ whole genome shotgun (WGS) entry which is preliminary data.</text>
</comment>
<dbReference type="InterPro" id="IPR004107">
    <property type="entry name" value="Integrase_SAM-like_N"/>
</dbReference>
<dbReference type="OrthoDB" id="4326943at2"/>
<dbReference type="STRING" id="679197.HMPREF9336_00434"/>
<keyword evidence="1" id="KW-0229">DNA integration</keyword>
<dbReference type="EMBL" id="ACZI02000003">
    <property type="protein sequence ID" value="EFV14743.1"/>
    <property type="molecule type" value="Genomic_DNA"/>
</dbReference>
<feature type="region of interest" description="Disordered" evidence="5">
    <location>
        <begin position="404"/>
        <end position="444"/>
    </location>
</feature>
<dbReference type="AlphaFoldDB" id="E5XLR5"/>
<evidence type="ECO:0000256" key="2">
    <source>
        <dbReference type="ARBA" id="ARBA00023125"/>
    </source>
</evidence>
<keyword evidence="2 4" id="KW-0238">DNA-binding</keyword>
<dbReference type="Pfam" id="PF14657">
    <property type="entry name" value="Arm-DNA-bind_4"/>
    <property type="match status" value="1"/>
</dbReference>
<dbReference type="CDD" id="cd01189">
    <property type="entry name" value="INT_ICEBs1_C_like"/>
    <property type="match status" value="1"/>
</dbReference>
<evidence type="ECO:0000313" key="9">
    <source>
        <dbReference type="Proteomes" id="UP000004816"/>
    </source>
</evidence>
<dbReference type="GO" id="GO:0015074">
    <property type="term" value="P:DNA integration"/>
    <property type="evidence" value="ECO:0007669"/>
    <property type="project" value="UniProtKB-KW"/>
</dbReference>
<keyword evidence="9" id="KW-1185">Reference proteome</keyword>
<dbReference type="InterPro" id="IPR044068">
    <property type="entry name" value="CB"/>
</dbReference>
<dbReference type="InterPro" id="IPR002104">
    <property type="entry name" value="Integrase_catalytic"/>
</dbReference>
<dbReference type="Gene3D" id="1.10.150.130">
    <property type="match status" value="1"/>
</dbReference>
<gene>
    <name evidence="8" type="ORF">HMPREF9336_00434</name>
</gene>